<evidence type="ECO:0000313" key="3">
    <source>
        <dbReference type="Proteomes" id="UP001360953"/>
    </source>
</evidence>
<accession>A0ABR1L5A8</accession>
<evidence type="ECO:0000313" key="2">
    <source>
        <dbReference type="EMBL" id="KAK7529606.1"/>
    </source>
</evidence>
<protein>
    <submittedName>
        <fullName evidence="2">Uncharacterized protein</fullName>
    </submittedName>
</protein>
<dbReference type="GeneID" id="92034907"/>
<name>A0ABR1L5A8_9PEZI</name>
<dbReference type="Proteomes" id="UP001360953">
    <property type="component" value="Unassembled WGS sequence"/>
</dbReference>
<organism evidence="2 3">
    <name type="scientific">Phyllosticta citribraziliensis</name>
    <dbReference type="NCBI Taxonomy" id="989973"/>
    <lineage>
        <taxon>Eukaryota</taxon>
        <taxon>Fungi</taxon>
        <taxon>Dikarya</taxon>
        <taxon>Ascomycota</taxon>
        <taxon>Pezizomycotina</taxon>
        <taxon>Dothideomycetes</taxon>
        <taxon>Dothideomycetes incertae sedis</taxon>
        <taxon>Botryosphaeriales</taxon>
        <taxon>Phyllostictaceae</taxon>
        <taxon>Phyllosticta</taxon>
    </lineage>
</organism>
<dbReference type="RefSeq" id="XP_066650056.1">
    <property type="nucleotide sequence ID" value="XM_066802001.1"/>
</dbReference>
<reference evidence="2 3" key="1">
    <citation type="submission" date="2024-04" db="EMBL/GenBank/DDBJ databases">
        <title>Phyllosticta paracitricarpa is synonymous to the EU quarantine fungus P. citricarpa based on phylogenomic analyses.</title>
        <authorList>
            <consortium name="Lawrence Berkeley National Laboratory"/>
            <person name="Van ingen-buijs V.A."/>
            <person name="Van westerhoven A.C."/>
            <person name="Haridas S."/>
            <person name="Skiadas P."/>
            <person name="Martin F."/>
            <person name="Groenewald J.Z."/>
            <person name="Crous P.W."/>
            <person name="Seidl M.F."/>
        </authorList>
    </citation>
    <scope>NUCLEOTIDE SEQUENCE [LARGE SCALE GENOMIC DNA]</scope>
    <source>
        <strain evidence="2 3">CPC 17464</strain>
    </source>
</reference>
<proteinExistence type="predicted"/>
<comment type="caution">
    <text evidence="2">The sequence shown here is derived from an EMBL/GenBank/DDBJ whole genome shotgun (WGS) entry which is preliminary data.</text>
</comment>
<dbReference type="EMBL" id="JBBPEH010000016">
    <property type="protein sequence ID" value="KAK7529606.1"/>
    <property type="molecule type" value="Genomic_DNA"/>
</dbReference>
<sequence length="180" mass="19723">MSGNPEKLPTLRYPTLPYPTAQIMPRPVMSLLLLLLCSYVQYLCHGSASCLVLARSSPQCGGGVVVFFIVATRPGRLGGWSVGGLSRFVSSRLISSHLGGHRQPLKYRNLQGRVPTHPPCPHHPHARTHARTAWRPIRSVHCQARERDERAGRRAGRWSACAAARPASGSSHGVQPSQKR</sequence>
<gene>
    <name evidence="2" type="ORF">J3D65DRAFT_642545</name>
</gene>
<feature type="compositionally biased region" description="Polar residues" evidence="1">
    <location>
        <begin position="168"/>
        <end position="180"/>
    </location>
</feature>
<feature type="region of interest" description="Disordered" evidence="1">
    <location>
        <begin position="144"/>
        <end position="180"/>
    </location>
</feature>
<evidence type="ECO:0000256" key="1">
    <source>
        <dbReference type="SAM" id="MobiDB-lite"/>
    </source>
</evidence>
<keyword evidence="3" id="KW-1185">Reference proteome</keyword>